<dbReference type="AlphaFoldDB" id="A0AAE0AEZ4"/>
<dbReference type="Proteomes" id="UP001281410">
    <property type="component" value="Unassembled WGS sequence"/>
</dbReference>
<dbReference type="PROSITE" id="PS50966">
    <property type="entry name" value="ZF_SWIM"/>
    <property type="match status" value="1"/>
</dbReference>
<dbReference type="EMBL" id="JANJYJ010000005">
    <property type="protein sequence ID" value="KAK3212694.1"/>
    <property type="molecule type" value="Genomic_DNA"/>
</dbReference>
<sequence>MIARYPTLTEVVMRMKIAINSVGSGAGSVGGYGCAGPSGFATFSGDSFRGGWIGAKDHAEASILVLPKNHSNCWPAYCHRLKEVNPGTITTMKKNVANQFEYLFIAHAASLQGFHTVIRPVIAIDGTHLKGKYYAWKAYRKADFKEVMLEMIKDGNKDGLVNLSEKNCSCTIFQVDKLPCRHALAAIRYAKKPFPDFCGDCYKTTSWIEAYSGNIFPVGHPSEWNIPQDVRSKVVHPPPFRAQAGRPKKKRFKSVGEHGNGRPEIARFVKNLVTTDRIVRILTMSRLLTMSICNICKHLQHRSDRVDRTGVGNVERRPQFTEMSIDIETLVVRLRY</sequence>
<evidence type="ECO:0000256" key="4">
    <source>
        <dbReference type="PROSITE-ProRule" id="PRU00325"/>
    </source>
</evidence>
<name>A0AAE0AEZ4_9ROSI</name>
<dbReference type="InterPro" id="IPR006564">
    <property type="entry name" value="Znf_PMZ"/>
</dbReference>
<dbReference type="GO" id="GO:0008270">
    <property type="term" value="F:zinc ion binding"/>
    <property type="evidence" value="ECO:0007669"/>
    <property type="project" value="UniProtKB-KW"/>
</dbReference>
<gene>
    <name evidence="7" type="ORF">Dsin_017400</name>
</gene>
<dbReference type="PROSITE" id="PS51257">
    <property type="entry name" value="PROKAR_LIPOPROTEIN"/>
    <property type="match status" value="1"/>
</dbReference>
<evidence type="ECO:0000256" key="1">
    <source>
        <dbReference type="ARBA" id="ARBA00022723"/>
    </source>
</evidence>
<accession>A0AAE0AEZ4</accession>
<keyword evidence="1" id="KW-0479">Metal-binding</keyword>
<dbReference type="Pfam" id="PF04434">
    <property type="entry name" value="SWIM"/>
    <property type="match status" value="1"/>
</dbReference>
<evidence type="ECO:0000256" key="3">
    <source>
        <dbReference type="ARBA" id="ARBA00022833"/>
    </source>
</evidence>
<dbReference type="PANTHER" id="PTHR31973:SF187">
    <property type="entry name" value="MUTATOR TRANSPOSASE MUDRA PROTEIN"/>
    <property type="match status" value="1"/>
</dbReference>
<dbReference type="SMART" id="SM00575">
    <property type="entry name" value="ZnF_PMZ"/>
    <property type="match status" value="1"/>
</dbReference>
<organism evidence="7 8">
    <name type="scientific">Dipteronia sinensis</name>
    <dbReference type="NCBI Taxonomy" id="43782"/>
    <lineage>
        <taxon>Eukaryota</taxon>
        <taxon>Viridiplantae</taxon>
        <taxon>Streptophyta</taxon>
        <taxon>Embryophyta</taxon>
        <taxon>Tracheophyta</taxon>
        <taxon>Spermatophyta</taxon>
        <taxon>Magnoliopsida</taxon>
        <taxon>eudicotyledons</taxon>
        <taxon>Gunneridae</taxon>
        <taxon>Pentapetalae</taxon>
        <taxon>rosids</taxon>
        <taxon>malvids</taxon>
        <taxon>Sapindales</taxon>
        <taxon>Sapindaceae</taxon>
        <taxon>Hippocastanoideae</taxon>
        <taxon>Acereae</taxon>
        <taxon>Dipteronia</taxon>
    </lineage>
</organism>
<reference evidence="7" key="1">
    <citation type="journal article" date="2023" name="Plant J.">
        <title>Genome sequences and population genomics provide insights into the demographic history, inbreeding, and mutation load of two 'living fossil' tree species of Dipteronia.</title>
        <authorList>
            <person name="Feng Y."/>
            <person name="Comes H.P."/>
            <person name="Chen J."/>
            <person name="Zhu S."/>
            <person name="Lu R."/>
            <person name="Zhang X."/>
            <person name="Li P."/>
            <person name="Qiu J."/>
            <person name="Olsen K.M."/>
            <person name="Qiu Y."/>
        </authorList>
    </citation>
    <scope>NUCLEOTIDE SEQUENCE</scope>
    <source>
        <strain evidence="7">NBL</strain>
    </source>
</reference>
<feature type="region of interest" description="Disordered" evidence="5">
    <location>
        <begin position="236"/>
        <end position="258"/>
    </location>
</feature>
<proteinExistence type="predicted"/>
<dbReference type="InterPro" id="IPR007527">
    <property type="entry name" value="Znf_SWIM"/>
</dbReference>
<comment type="caution">
    <text evidence="7">The sequence shown here is derived from an EMBL/GenBank/DDBJ whole genome shotgun (WGS) entry which is preliminary data.</text>
</comment>
<dbReference type="PANTHER" id="PTHR31973">
    <property type="entry name" value="POLYPROTEIN, PUTATIVE-RELATED"/>
    <property type="match status" value="1"/>
</dbReference>
<evidence type="ECO:0000313" key="7">
    <source>
        <dbReference type="EMBL" id="KAK3212694.1"/>
    </source>
</evidence>
<evidence type="ECO:0000256" key="5">
    <source>
        <dbReference type="SAM" id="MobiDB-lite"/>
    </source>
</evidence>
<keyword evidence="8" id="KW-1185">Reference proteome</keyword>
<keyword evidence="3" id="KW-0862">Zinc</keyword>
<evidence type="ECO:0000256" key="2">
    <source>
        <dbReference type="ARBA" id="ARBA00022771"/>
    </source>
</evidence>
<protein>
    <recommendedName>
        <fullName evidence="6">SWIM-type domain-containing protein</fullName>
    </recommendedName>
</protein>
<evidence type="ECO:0000313" key="8">
    <source>
        <dbReference type="Proteomes" id="UP001281410"/>
    </source>
</evidence>
<evidence type="ECO:0000259" key="6">
    <source>
        <dbReference type="PROSITE" id="PS50966"/>
    </source>
</evidence>
<keyword evidence="2 4" id="KW-0863">Zinc-finger</keyword>
<feature type="domain" description="SWIM-type" evidence="6">
    <location>
        <begin position="159"/>
        <end position="191"/>
    </location>
</feature>